<accession>A0ABM4CNV7</accession>
<name>A0ABM4CNV7_HYDVU</name>
<dbReference type="RefSeq" id="XP_065663522.1">
    <property type="nucleotide sequence ID" value="XM_065807450.1"/>
</dbReference>
<evidence type="ECO:0000256" key="3">
    <source>
        <dbReference type="SAM" id="Phobius"/>
    </source>
</evidence>
<evidence type="ECO:0000256" key="2">
    <source>
        <dbReference type="RuleBase" id="RU000363"/>
    </source>
</evidence>
<keyword evidence="3" id="KW-0472">Membrane</keyword>
<dbReference type="SUPFAM" id="SSF51735">
    <property type="entry name" value="NAD(P)-binding Rossmann-fold domains"/>
    <property type="match status" value="1"/>
</dbReference>
<reference evidence="5" key="1">
    <citation type="submission" date="2025-08" db="UniProtKB">
        <authorList>
            <consortium name="RefSeq"/>
        </authorList>
    </citation>
    <scope>IDENTIFICATION</scope>
</reference>
<comment type="similarity">
    <text evidence="2">Belongs to the short-chain dehydrogenases/reductases (SDR) family.</text>
</comment>
<gene>
    <name evidence="5" type="primary">LOC100215198</name>
</gene>
<dbReference type="GeneID" id="100215198"/>
<keyword evidence="3" id="KW-1133">Transmembrane helix</keyword>
<dbReference type="PRINTS" id="PR00081">
    <property type="entry name" value="GDHRDH"/>
</dbReference>
<sequence length="316" mass="35628">MDDCKLCYTVAFATIVPVFYYLFKKFNTHAMCTTNTKLDGKTVIITGANTGIGKETAIDLARRGATVVMACRDLNRGEKALEEVKNLSGSQKIFLRILDLASLKSINNFSSNFIKEFDELHILINNAGVMMCPHWKTEDGFEMQFGVNHLGHFALTNLLLKHMIKTKGRVINVSSMVYAFGDINFDDINSEKSYNKIKAYSQSKLANILFTRELQNKLGNSNITTYSLHPGAIKSDLQRHVFYLQFLPRFLGVKNAIEGAQTTIYCATKEGLEEHAGKYFKECQVTTCCHKAFNDLTQLKKLWEISEKLTGVAYPL</sequence>
<feature type="transmembrane region" description="Helical" evidence="3">
    <location>
        <begin position="6"/>
        <end position="23"/>
    </location>
</feature>
<proteinExistence type="inferred from homology"/>
<dbReference type="PRINTS" id="PR00080">
    <property type="entry name" value="SDRFAMILY"/>
</dbReference>
<evidence type="ECO:0000313" key="5">
    <source>
        <dbReference type="RefSeq" id="XP_065663522.1"/>
    </source>
</evidence>
<dbReference type="InterPro" id="IPR036291">
    <property type="entry name" value="NAD(P)-bd_dom_sf"/>
</dbReference>
<protein>
    <submittedName>
        <fullName evidence="5">Retinol dehydrogenase 12</fullName>
    </submittedName>
</protein>
<organism evidence="4 5">
    <name type="scientific">Hydra vulgaris</name>
    <name type="common">Hydra</name>
    <name type="synonym">Hydra attenuata</name>
    <dbReference type="NCBI Taxonomy" id="6087"/>
    <lineage>
        <taxon>Eukaryota</taxon>
        <taxon>Metazoa</taxon>
        <taxon>Cnidaria</taxon>
        <taxon>Hydrozoa</taxon>
        <taxon>Hydroidolina</taxon>
        <taxon>Anthoathecata</taxon>
        <taxon>Aplanulata</taxon>
        <taxon>Hydridae</taxon>
        <taxon>Hydra</taxon>
    </lineage>
</organism>
<dbReference type="InterPro" id="IPR002347">
    <property type="entry name" value="SDR_fam"/>
</dbReference>
<dbReference type="PANTHER" id="PTHR43157:SF27">
    <property type="entry name" value="RETINOL DEHYDROGENASE 12, LIKE"/>
    <property type="match status" value="1"/>
</dbReference>
<dbReference type="NCBIfam" id="NF004846">
    <property type="entry name" value="PRK06197.1"/>
    <property type="match status" value="1"/>
</dbReference>
<dbReference type="Proteomes" id="UP001652625">
    <property type="component" value="Chromosome 10"/>
</dbReference>
<keyword evidence="3" id="KW-0812">Transmembrane</keyword>
<dbReference type="PANTHER" id="PTHR43157">
    <property type="entry name" value="PHOSPHATIDYLINOSITOL-GLYCAN BIOSYNTHESIS CLASS F PROTEIN-RELATED"/>
    <property type="match status" value="1"/>
</dbReference>
<keyword evidence="4" id="KW-1185">Reference proteome</keyword>
<evidence type="ECO:0000256" key="1">
    <source>
        <dbReference type="ARBA" id="ARBA00023002"/>
    </source>
</evidence>
<evidence type="ECO:0000313" key="4">
    <source>
        <dbReference type="Proteomes" id="UP001652625"/>
    </source>
</evidence>
<keyword evidence="1" id="KW-0560">Oxidoreductase</keyword>
<dbReference type="Pfam" id="PF00106">
    <property type="entry name" value="adh_short"/>
    <property type="match status" value="1"/>
</dbReference>
<dbReference type="Gene3D" id="3.40.50.720">
    <property type="entry name" value="NAD(P)-binding Rossmann-like Domain"/>
    <property type="match status" value="1"/>
</dbReference>